<dbReference type="FunFam" id="3.40.50.1100:FF:000096">
    <property type="entry name" value="Related to cysteine synthase"/>
    <property type="match status" value="1"/>
</dbReference>
<evidence type="ECO:0000256" key="5">
    <source>
        <dbReference type="ARBA" id="ARBA00022679"/>
    </source>
</evidence>
<dbReference type="Pfam" id="PF00291">
    <property type="entry name" value="PALP"/>
    <property type="match status" value="1"/>
</dbReference>
<proteinExistence type="inferred from homology"/>
<evidence type="ECO:0000256" key="10">
    <source>
        <dbReference type="ARBA" id="ARBA00023136"/>
    </source>
</evidence>
<evidence type="ECO:0000313" key="18">
    <source>
        <dbReference type="Proteomes" id="UP000000724"/>
    </source>
</evidence>
<dbReference type="OMA" id="WMADYGF"/>
<protein>
    <recommendedName>
        <fullName evidence="12">Cysteine synthase 2</fullName>
        <ecNumber evidence="4">2.5.1.47</ecNumber>
    </recommendedName>
    <alternativeName>
        <fullName evidence="14">Cysteine synthase-like protein</fullName>
    </alternativeName>
    <alternativeName>
        <fullName evidence="13">O-acetylserine (thiol)-lyase 2</fullName>
    </alternativeName>
    <alternativeName>
        <fullName evidence="15">O-acetylserine sulfhydrylase 2</fullName>
    </alternativeName>
</protein>
<evidence type="ECO:0000256" key="15">
    <source>
        <dbReference type="ARBA" id="ARBA00079149"/>
    </source>
</evidence>
<evidence type="ECO:0000256" key="4">
    <source>
        <dbReference type="ARBA" id="ARBA00012681"/>
    </source>
</evidence>
<dbReference type="GO" id="GO:0004124">
    <property type="term" value="F:cysteine synthase activity"/>
    <property type="evidence" value="ECO:0007669"/>
    <property type="project" value="UniProtKB-EC"/>
</dbReference>
<dbReference type="CDD" id="cd01561">
    <property type="entry name" value="CBS_like"/>
    <property type="match status" value="1"/>
</dbReference>
<comment type="catalytic activity">
    <reaction evidence="11">
        <text>O-acetyl-L-serine + hydrogen sulfide = L-cysteine + acetate</text>
        <dbReference type="Rhea" id="RHEA:14829"/>
        <dbReference type="ChEBI" id="CHEBI:29919"/>
        <dbReference type="ChEBI" id="CHEBI:30089"/>
        <dbReference type="ChEBI" id="CHEBI:35235"/>
        <dbReference type="ChEBI" id="CHEBI:58340"/>
        <dbReference type="EC" id="2.5.1.47"/>
    </reaction>
</comment>
<name>B6HFY6_PENRW</name>
<evidence type="ECO:0000256" key="13">
    <source>
        <dbReference type="ARBA" id="ARBA00078263"/>
    </source>
</evidence>
<evidence type="ECO:0000256" key="9">
    <source>
        <dbReference type="ARBA" id="ARBA00023128"/>
    </source>
</evidence>
<keyword evidence="18" id="KW-1185">Reference proteome</keyword>
<keyword evidence="10" id="KW-0472">Membrane</keyword>
<evidence type="ECO:0000256" key="2">
    <source>
        <dbReference type="ARBA" id="ARBA00004572"/>
    </source>
</evidence>
<dbReference type="Gene3D" id="3.40.50.1100">
    <property type="match status" value="2"/>
</dbReference>
<evidence type="ECO:0000256" key="3">
    <source>
        <dbReference type="ARBA" id="ARBA00007103"/>
    </source>
</evidence>
<comment type="cofactor">
    <cofactor evidence="1">
        <name>pyridoxal 5'-phosphate</name>
        <dbReference type="ChEBI" id="CHEBI:597326"/>
    </cofactor>
</comment>
<evidence type="ECO:0000256" key="6">
    <source>
        <dbReference type="ARBA" id="ARBA00022692"/>
    </source>
</evidence>
<gene>
    <name evidence="17" type="ORF">Pc20g10940</name>
    <name evidence="17" type="ORF">PCH_Pc20g10940</name>
</gene>
<dbReference type="eggNOG" id="KOG1481">
    <property type="taxonomic scope" value="Eukaryota"/>
</dbReference>
<dbReference type="AlphaFoldDB" id="B6HFY6"/>
<evidence type="ECO:0000256" key="11">
    <source>
        <dbReference type="ARBA" id="ARBA00047931"/>
    </source>
</evidence>
<dbReference type="STRING" id="500485.B6HFY6"/>
<evidence type="ECO:0000259" key="16">
    <source>
        <dbReference type="Pfam" id="PF00291"/>
    </source>
</evidence>
<evidence type="ECO:0000256" key="7">
    <source>
        <dbReference type="ARBA" id="ARBA00022787"/>
    </source>
</evidence>
<evidence type="ECO:0000256" key="1">
    <source>
        <dbReference type="ARBA" id="ARBA00001933"/>
    </source>
</evidence>
<dbReference type="HOGENOM" id="CLU_021018_1_0_1"/>
<keyword evidence="6" id="KW-0812">Transmembrane</keyword>
<dbReference type="OrthoDB" id="10259545at2759"/>
<dbReference type="InterPro" id="IPR036052">
    <property type="entry name" value="TrpB-like_PALP_sf"/>
</dbReference>
<evidence type="ECO:0000256" key="8">
    <source>
        <dbReference type="ARBA" id="ARBA00022989"/>
    </source>
</evidence>
<accession>B6HFY6</accession>
<dbReference type="Proteomes" id="UP000000724">
    <property type="component" value="Contig Pc00c20"/>
</dbReference>
<keyword evidence="9" id="KW-0496">Mitochondrion</keyword>
<dbReference type="InterPro" id="IPR050214">
    <property type="entry name" value="Cys_Synth/Cystath_Beta-Synth"/>
</dbReference>
<sequence length="418" mass="44524">MSDRSAAYVGTAFVAGVCLAFAYQELSRPRNEDNVTEQVSPTSGLIARPGPPSIVEGIEGCIGNTPLFRIKSLSDETGCEILGKAESNITNSNQAEEQGILTPHSGDTIYEGTSGSTGISLATLARAKGYLAHICLPSDQAIEKSNLLLKLGAIVDRVLPAPIVEKDNFVNRARALAKTHTASSGIPSASAEEQSDLPAADDRMTRGRGFFADQFENEANWRAHYEGTGPELYAQCGGRIDAFVAGAGTGGTISGVARFLKPLLPRLSVVLADPQGSGLFNRVVYGVMFDVKEREGTRRRRQVDTIVEGIGINRVTANFEAGKELIDDAVRVTDAQALAMARWLVEKDGIFIGSSSAVNCIAAVKTARKLGPGHRIVTVLSDSGSRHLSRFWAKAGDVGGAVDTKLEDVMNARDEDFQ</sequence>
<dbReference type="InterPro" id="IPR001926">
    <property type="entry name" value="TrpB-like_PALP"/>
</dbReference>
<evidence type="ECO:0000313" key="17">
    <source>
        <dbReference type="EMBL" id="CAP86423.1"/>
    </source>
</evidence>
<reference evidence="17 18" key="1">
    <citation type="journal article" date="2008" name="Nat. Biotechnol.">
        <title>Genome sequencing and analysis of the filamentous fungus Penicillium chrysogenum.</title>
        <authorList>
            <person name="van den Berg M.A."/>
            <person name="Albang R."/>
            <person name="Albermann K."/>
            <person name="Badger J.H."/>
            <person name="Daran J.-M."/>
            <person name="Driessen A.J.M."/>
            <person name="Garcia-Estrada C."/>
            <person name="Fedorova N.D."/>
            <person name="Harris D.M."/>
            <person name="Heijne W.H.M."/>
            <person name="Joardar V.S."/>
            <person name="Kiel J.A.K.W."/>
            <person name="Kovalchuk A."/>
            <person name="Martin J.F."/>
            <person name="Nierman W.C."/>
            <person name="Nijland J.G."/>
            <person name="Pronk J.T."/>
            <person name="Roubos J.A."/>
            <person name="van der Klei I.J."/>
            <person name="van Peij N.N.M.E."/>
            <person name="Veenhuis M."/>
            <person name="von Doehren H."/>
            <person name="Wagner C."/>
            <person name="Wortman J.R."/>
            <person name="Bovenberg R.A.L."/>
        </authorList>
    </citation>
    <scope>NUCLEOTIDE SEQUENCE [LARGE SCALE GENOMIC DNA]</scope>
    <source>
        <strain evidence="18">ATCC 28089 / DSM 1075 / NRRL 1951 / Wisconsin 54-1255</strain>
    </source>
</reference>
<organism evidence="17 18">
    <name type="scientific">Penicillium rubens (strain ATCC 28089 / DSM 1075 / NRRL 1951 / Wisconsin 54-1255)</name>
    <name type="common">Penicillium chrysogenum</name>
    <dbReference type="NCBI Taxonomy" id="500485"/>
    <lineage>
        <taxon>Eukaryota</taxon>
        <taxon>Fungi</taxon>
        <taxon>Dikarya</taxon>
        <taxon>Ascomycota</taxon>
        <taxon>Pezizomycotina</taxon>
        <taxon>Eurotiomycetes</taxon>
        <taxon>Eurotiomycetidae</taxon>
        <taxon>Eurotiales</taxon>
        <taxon>Aspergillaceae</taxon>
        <taxon>Penicillium</taxon>
        <taxon>Penicillium chrysogenum species complex</taxon>
    </lineage>
</organism>
<comment type="similarity">
    <text evidence="3">Belongs to the cysteine synthase/cystathionine beta-synthase family.</text>
</comment>
<comment type="subcellular location">
    <subcellularLocation>
        <location evidence="2">Mitochondrion outer membrane</location>
        <topology evidence="2">Single-pass membrane protein</topology>
    </subcellularLocation>
</comment>
<evidence type="ECO:0000256" key="14">
    <source>
        <dbReference type="ARBA" id="ARBA00078545"/>
    </source>
</evidence>
<dbReference type="VEuPathDB" id="FungiDB:PCH_Pc20g10940"/>
<dbReference type="EC" id="2.5.1.47" evidence="4"/>
<dbReference type="SUPFAM" id="SSF53686">
    <property type="entry name" value="Tryptophan synthase beta subunit-like PLP-dependent enzymes"/>
    <property type="match status" value="1"/>
</dbReference>
<dbReference type="PANTHER" id="PTHR10314">
    <property type="entry name" value="CYSTATHIONINE BETA-SYNTHASE"/>
    <property type="match status" value="1"/>
</dbReference>
<feature type="domain" description="Tryptophan synthase beta chain-like PALP" evidence="16">
    <location>
        <begin position="59"/>
        <end position="382"/>
    </location>
</feature>
<keyword evidence="5 17" id="KW-0808">Transferase</keyword>
<evidence type="ECO:0000256" key="12">
    <source>
        <dbReference type="ARBA" id="ARBA00072090"/>
    </source>
</evidence>
<keyword evidence="8" id="KW-1133">Transmembrane helix</keyword>
<dbReference type="BioCyc" id="PCHR:PC20G10940-MONOMER"/>
<keyword evidence="7" id="KW-1000">Mitochondrion outer membrane</keyword>
<dbReference type="EMBL" id="AM920435">
    <property type="protein sequence ID" value="CAP86423.1"/>
    <property type="molecule type" value="Genomic_DNA"/>
</dbReference>
<dbReference type="GO" id="GO:0005741">
    <property type="term" value="C:mitochondrial outer membrane"/>
    <property type="evidence" value="ECO:0007669"/>
    <property type="project" value="UniProtKB-SubCell"/>
</dbReference>